<gene>
    <name evidence="1" type="ORF">LCGC14_1205310</name>
</gene>
<reference evidence="1" key="1">
    <citation type="journal article" date="2015" name="Nature">
        <title>Complex archaea that bridge the gap between prokaryotes and eukaryotes.</title>
        <authorList>
            <person name="Spang A."/>
            <person name="Saw J.H."/>
            <person name="Jorgensen S.L."/>
            <person name="Zaremba-Niedzwiedzka K."/>
            <person name="Martijn J."/>
            <person name="Lind A.E."/>
            <person name="van Eijk R."/>
            <person name="Schleper C."/>
            <person name="Guy L."/>
            <person name="Ettema T.J."/>
        </authorList>
    </citation>
    <scope>NUCLEOTIDE SEQUENCE</scope>
</reference>
<accession>A0A0F9PKD0</accession>
<evidence type="ECO:0000313" key="1">
    <source>
        <dbReference type="EMBL" id="KKM93737.1"/>
    </source>
</evidence>
<sequence>MNEQIQEAIDKLLNAQIEEVRVFVDRCSRDKGMSSKEFDQWIKESPKLPSELFLSLLKLVAEDAHLDGRSVYIKNRDISADKIQITCEHPTFEDYWKTLTEQL</sequence>
<name>A0A0F9PKD0_9ZZZZ</name>
<dbReference type="EMBL" id="LAZR01006227">
    <property type="protein sequence ID" value="KKM93737.1"/>
    <property type="molecule type" value="Genomic_DNA"/>
</dbReference>
<organism evidence="1">
    <name type="scientific">marine sediment metagenome</name>
    <dbReference type="NCBI Taxonomy" id="412755"/>
    <lineage>
        <taxon>unclassified sequences</taxon>
        <taxon>metagenomes</taxon>
        <taxon>ecological metagenomes</taxon>
    </lineage>
</organism>
<proteinExistence type="predicted"/>
<comment type="caution">
    <text evidence="1">The sequence shown here is derived from an EMBL/GenBank/DDBJ whole genome shotgun (WGS) entry which is preliminary data.</text>
</comment>
<dbReference type="AlphaFoldDB" id="A0A0F9PKD0"/>
<protein>
    <submittedName>
        <fullName evidence="1">Uncharacterized protein</fullName>
    </submittedName>
</protein>